<keyword evidence="1" id="KW-0732">Signal</keyword>
<evidence type="ECO:0000313" key="2">
    <source>
        <dbReference type="EMBL" id="TWF58485.1"/>
    </source>
</evidence>
<organism evidence="2 3">
    <name type="scientific">Neorhizobium alkalisoli</name>
    <dbReference type="NCBI Taxonomy" id="528178"/>
    <lineage>
        <taxon>Bacteria</taxon>
        <taxon>Pseudomonadati</taxon>
        <taxon>Pseudomonadota</taxon>
        <taxon>Alphaproteobacteria</taxon>
        <taxon>Hyphomicrobiales</taxon>
        <taxon>Rhizobiaceae</taxon>
        <taxon>Rhizobium/Agrobacterium group</taxon>
        <taxon>Neorhizobium</taxon>
    </lineage>
</organism>
<feature type="signal peptide" evidence="1">
    <location>
        <begin position="1"/>
        <end position="23"/>
    </location>
</feature>
<feature type="chain" id="PRO_5022241489" evidence="1">
    <location>
        <begin position="24"/>
        <end position="318"/>
    </location>
</feature>
<proteinExistence type="predicted"/>
<gene>
    <name evidence="2" type="ORF">FHW37_101289</name>
</gene>
<accession>A0A561R7A6</accession>
<dbReference type="AlphaFoldDB" id="A0A561R7A6"/>
<evidence type="ECO:0000313" key="3">
    <source>
        <dbReference type="Proteomes" id="UP000320653"/>
    </source>
</evidence>
<sequence>MAKNFVFCAIFLMLAAIASTADAQSSRNDFSVRMLQAERACLSGSSHEQTLKVDLKAVADKVNGILNSTIDAASKDVQLRGQFDIMDAAVRRGANADTIDCYEKANIFCLLRGECGPIIALLDGDGIKYERDMDGLSNRRRIRDILANRFANPKPQYRELGIWSGWDKSQEVTELSPDVVLIHWSAFEREENIPSSRDRNCFPIKFSDISKSNICSSKIFDLMSLIEKNNPRPVSFVIYSRMPWMCTDEFKENMFRYLPRDNREIGKRVFMFTVPDNGKGFANEGIGFDLEQIVNYALGRPTAYRQSESPGRCLLRAD</sequence>
<name>A0A561R7A6_9HYPH</name>
<evidence type="ECO:0000256" key="1">
    <source>
        <dbReference type="SAM" id="SignalP"/>
    </source>
</evidence>
<dbReference type="EMBL" id="VIWP01000001">
    <property type="protein sequence ID" value="TWF58485.1"/>
    <property type="molecule type" value="Genomic_DNA"/>
</dbReference>
<dbReference type="Proteomes" id="UP000320653">
    <property type="component" value="Unassembled WGS sequence"/>
</dbReference>
<dbReference type="RefSeq" id="WP_145631644.1">
    <property type="nucleotide sequence ID" value="NZ_VIWP01000001.1"/>
</dbReference>
<comment type="caution">
    <text evidence="2">The sequence shown here is derived from an EMBL/GenBank/DDBJ whole genome shotgun (WGS) entry which is preliminary data.</text>
</comment>
<protein>
    <submittedName>
        <fullName evidence="2">Uncharacterized protein</fullName>
    </submittedName>
</protein>
<reference evidence="2 3" key="1">
    <citation type="submission" date="2019-06" db="EMBL/GenBank/DDBJ databases">
        <title>Sorghum-associated microbial communities from plants grown in Nebraska, USA.</title>
        <authorList>
            <person name="Schachtman D."/>
        </authorList>
    </citation>
    <scope>NUCLEOTIDE SEQUENCE [LARGE SCALE GENOMIC DNA]</scope>
    <source>
        <strain evidence="2 3">1225</strain>
    </source>
</reference>
<keyword evidence="3" id="KW-1185">Reference proteome</keyword>